<dbReference type="GO" id="GO:0000049">
    <property type="term" value="F:tRNA binding"/>
    <property type="evidence" value="ECO:0007669"/>
    <property type="project" value="InterPro"/>
</dbReference>
<dbReference type="Pfam" id="PF00749">
    <property type="entry name" value="tRNA-synt_1c"/>
    <property type="match status" value="1"/>
</dbReference>
<dbReference type="SUPFAM" id="SSF52374">
    <property type="entry name" value="Nucleotidylyl transferase"/>
    <property type="match status" value="1"/>
</dbReference>
<name>A0A2S8NU67_9MOLU</name>
<comment type="similarity">
    <text evidence="1 7">Belongs to the class-I aminoacyl-tRNA synthetase family. Glutamate--tRNA ligase type 1 subfamily.</text>
</comment>
<comment type="subcellular location">
    <subcellularLocation>
        <location evidence="7">Cytoplasm</location>
    </subcellularLocation>
</comment>
<evidence type="ECO:0000256" key="2">
    <source>
        <dbReference type="ARBA" id="ARBA00022598"/>
    </source>
</evidence>
<keyword evidence="6 7" id="KW-0030">Aminoacyl-tRNA synthetase</keyword>
<feature type="short sequence motif" description="'KMSKS' region" evidence="7">
    <location>
        <begin position="215"/>
        <end position="219"/>
    </location>
</feature>
<dbReference type="GO" id="GO:0006424">
    <property type="term" value="P:glutamyl-tRNA aminoacylation"/>
    <property type="evidence" value="ECO:0007669"/>
    <property type="project" value="UniProtKB-UniRule"/>
</dbReference>
<evidence type="ECO:0000313" key="11">
    <source>
        <dbReference type="Proteomes" id="UP000238672"/>
    </source>
</evidence>
<comment type="function">
    <text evidence="7">Catalyzes the attachment of glutamate to tRNA(Glu) in a two-step reaction: glutamate is first activated by ATP to form Glu-AMP and then transferred to the acceptor end of tRNA(Glu).</text>
</comment>
<evidence type="ECO:0000256" key="3">
    <source>
        <dbReference type="ARBA" id="ARBA00022741"/>
    </source>
</evidence>
<keyword evidence="5 7" id="KW-0648">Protein biosynthesis</keyword>
<evidence type="ECO:0000313" key="10">
    <source>
        <dbReference type="EMBL" id="PQP79520.1"/>
    </source>
</evidence>
<dbReference type="Gene3D" id="3.40.50.620">
    <property type="entry name" value="HUPs"/>
    <property type="match status" value="2"/>
</dbReference>
<evidence type="ECO:0000256" key="6">
    <source>
        <dbReference type="ARBA" id="ARBA00023146"/>
    </source>
</evidence>
<comment type="catalytic activity">
    <reaction evidence="7">
        <text>tRNA(Glu) + L-glutamate + ATP = L-glutamyl-tRNA(Glu) + AMP + diphosphate</text>
        <dbReference type="Rhea" id="RHEA:23540"/>
        <dbReference type="Rhea" id="RHEA-COMP:9663"/>
        <dbReference type="Rhea" id="RHEA-COMP:9680"/>
        <dbReference type="ChEBI" id="CHEBI:29985"/>
        <dbReference type="ChEBI" id="CHEBI:30616"/>
        <dbReference type="ChEBI" id="CHEBI:33019"/>
        <dbReference type="ChEBI" id="CHEBI:78442"/>
        <dbReference type="ChEBI" id="CHEBI:78520"/>
        <dbReference type="ChEBI" id="CHEBI:456215"/>
        <dbReference type="EC" id="6.1.1.17"/>
    </reaction>
</comment>
<dbReference type="GO" id="GO:0005524">
    <property type="term" value="F:ATP binding"/>
    <property type="evidence" value="ECO:0007669"/>
    <property type="project" value="UniProtKB-UniRule"/>
</dbReference>
<dbReference type="InterPro" id="IPR008925">
    <property type="entry name" value="aa_tRNA-synth_I_cd-bd_sf"/>
</dbReference>
<dbReference type="EC" id="6.1.1.17" evidence="7"/>
<dbReference type="PANTHER" id="PTHR43311">
    <property type="entry name" value="GLUTAMATE--TRNA LIGASE"/>
    <property type="match status" value="1"/>
</dbReference>
<evidence type="ECO:0000256" key="5">
    <source>
        <dbReference type="ARBA" id="ARBA00022917"/>
    </source>
</evidence>
<dbReference type="Pfam" id="PF19269">
    <property type="entry name" value="Anticodon_2"/>
    <property type="match status" value="1"/>
</dbReference>
<reference evidence="10 11" key="1">
    <citation type="submission" date="2018-02" db="EMBL/GenBank/DDBJ databases">
        <title>Metagenomics reveals mixed infection of spiroplasma and phytoplasma in chicory.</title>
        <authorList>
            <person name="Polano C."/>
            <person name="Moruzzi S."/>
            <person name="Ermacora P."/>
            <person name="Ferrini F."/>
            <person name="Martini M."/>
            <person name="Firrao G."/>
        </authorList>
    </citation>
    <scope>NUCLEOTIDE SEQUENCE [LARGE SCALE GENOMIC DNA]</scope>
    <source>
        <strain evidence="10 11">ChiP</strain>
    </source>
</reference>
<dbReference type="EMBL" id="PUUG01000049">
    <property type="protein sequence ID" value="PQP79520.1"/>
    <property type="molecule type" value="Genomic_DNA"/>
</dbReference>
<evidence type="ECO:0000259" key="9">
    <source>
        <dbReference type="Pfam" id="PF19269"/>
    </source>
</evidence>
<keyword evidence="3 7" id="KW-0547">Nucleotide-binding</keyword>
<feature type="short sequence motif" description="'HIGH' region" evidence="7">
    <location>
        <begin position="10"/>
        <end position="20"/>
    </location>
</feature>
<dbReference type="InterPro" id="IPR020751">
    <property type="entry name" value="aa-tRNA-synth_I_codon-bd_sub2"/>
</dbReference>
<dbReference type="AlphaFoldDB" id="A0A2S8NU67"/>
<dbReference type="InterPro" id="IPR001412">
    <property type="entry name" value="aa-tRNA-synth_I_CS"/>
</dbReference>
<dbReference type="InterPro" id="IPR033910">
    <property type="entry name" value="GluRS_core"/>
</dbReference>
<dbReference type="InterPro" id="IPR014729">
    <property type="entry name" value="Rossmann-like_a/b/a_fold"/>
</dbReference>
<dbReference type="PANTHER" id="PTHR43311:SF2">
    <property type="entry name" value="GLUTAMATE--TRNA LIGASE, MITOCHONDRIAL-RELATED"/>
    <property type="match status" value="1"/>
</dbReference>
<accession>A0A2S8NU67</accession>
<protein>
    <recommendedName>
        <fullName evidence="7">Glutamate--tRNA ligase</fullName>
        <ecNumber evidence="7">6.1.1.17</ecNumber>
    </recommendedName>
    <alternativeName>
        <fullName evidence="7">Glutamyl-tRNA synthetase</fullName>
        <shortName evidence="7">GluRS</shortName>
    </alternativeName>
</protein>
<dbReference type="CDD" id="cd00808">
    <property type="entry name" value="GluRS_core"/>
    <property type="match status" value="1"/>
</dbReference>
<dbReference type="InterPro" id="IPR020058">
    <property type="entry name" value="Glu/Gln-tRNA-synth_Ib_cat-dom"/>
</dbReference>
<dbReference type="GO" id="GO:0008270">
    <property type="term" value="F:zinc ion binding"/>
    <property type="evidence" value="ECO:0007669"/>
    <property type="project" value="InterPro"/>
</dbReference>
<comment type="caution">
    <text evidence="7">Lacks conserved residue(s) required for the propagation of feature annotation.</text>
</comment>
<dbReference type="Proteomes" id="UP000238672">
    <property type="component" value="Unassembled WGS sequence"/>
</dbReference>
<evidence type="ECO:0000256" key="4">
    <source>
        <dbReference type="ARBA" id="ARBA00022840"/>
    </source>
</evidence>
<proteinExistence type="inferred from homology"/>
<dbReference type="Gene3D" id="1.10.10.350">
    <property type="match status" value="1"/>
</dbReference>
<dbReference type="HAMAP" id="MF_00022">
    <property type="entry name" value="Glu_tRNA_synth_type1"/>
    <property type="match status" value="1"/>
</dbReference>
<evidence type="ECO:0000259" key="8">
    <source>
        <dbReference type="Pfam" id="PF00749"/>
    </source>
</evidence>
<dbReference type="PRINTS" id="PR00987">
    <property type="entry name" value="TRNASYNTHGLU"/>
</dbReference>
<feature type="binding site" evidence="7">
    <location>
        <position position="218"/>
    </location>
    <ligand>
        <name>ATP</name>
        <dbReference type="ChEBI" id="CHEBI:30616"/>
    </ligand>
</feature>
<dbReference type="GO" id="GO:0004818">
    <property type="term" value="F:glutamate-tRNA ligase activity"/>
    <property type="evidence" value="ECO:0007669"/>
    <property type="project" value="UniProtKB-UniRule"/>
</dbReference>
<dbReference type="PROSITE" id="PS00178">
    <property type="entry name" value="AA_TRNA_LIGASE_I"/>
    <property type="match status" value="1"/>
</dbReference>
<dbReference type="InterPro" id="IPR045462">
    <property type="entry name" value="aa-tRNA-synth_I_cd-bd"/>
</dbReference>
<feature type="domain" description="Aminoacyl-tRNA synthetase class I anticodon-binding" evidence="9">
    <location>
        <begin position="300"/>
        <end position="440"/>
    </location>
</feature>
<dbReference type="InterPro" id="IPR004527">
    <property type="entry name" value="Glu-tRNA-ligase_bac/mito"/>
</dbReference>
<keyword evidence="2 7" id="KW-0436">Ligase</keyword>
<sequence>MNKVRVRYAPSPTGFLHIGNARTALFNYLFARHYEGTFIIRIEDTDLERNIKQSEEAQLKELKWLGLEWQEGPDCGGTSGPYRQSERLTIYQKYAQFLLANNLAYKEYTSYSSSKFVIRFKVPNKKIFKFYDLIRGELTFYSQDIEDWIIIKENGFPTYNYAVAIDDYLMQISHIFRGEEHITNTPKQIMVYQAFGWKIPTFAHMSLILNTDKKKLSKRDNNIIQFIQKYIDLGYLPEALFNFLSLLGFSPLTNETILSPQKIIQLFDIKRLVKAPAIFDFQKLSFINNQYLKKMPLLELVKRVKVFFQREKIIVADSWLTKFVALFQNRIACIQETVTLYYEFFSGQQKIDQLLYLLKHKVHLDLIKNLYYFLDLLPCLTVFELKKTVKQLQTQTNLKVKDFFMTIRIACTGKMHGPALLEYLELLGKEKILNNINNVISCISRL</sequence>
<gene>
    <name evidence="7 10" type="primary">gltX</name>
    <name evidence="10" type="ORF">C6B37_01675</name>
</gene>
<dbReference type="SUPFAM" id="SSF48163">
    <property type="entry name" value="An anticodon-binding domain of class I aminoacyl-tRNA synthetases"/>
    <property type="match status" value="1"/>
</dbReference>
<feature type="domain" description="Glutamyl/glutaminyl-tRNA synthetase class Ib catalytic" evidence="8">
    <location>
        <begin position="110"/>
        <end position="285"/>
    </location>
</feature>
<keyword evidence="7" id="KW-0963">Cytoplasm</keyword>
<dbReference type="InterPro" id="IPR049940">
    <property type="entry name" value="GluQ/Sye"/>
</dbReference>
<dbReference type="InterPro" id="IPR000924">
    <property type="entry name" value="Glu/Gln-tRNA-synth"/>
</dbReference>
<organism evidence="10 11">
    <name type="scientific">Candidatus Phytoplasma phoenicium</name>
    <dbReference type="NCBI Taxonomy" id="198422"/>
    <lineage>
        <taxon>Bacteria</taxon>
        <taxon>Bacillati</taxon>
        <taxon>Mycoplasmatota</taxon>
        <taxon>Mollicutes</taxon>
        <taxon>Acholeplasmatales</taxon>
        <taxon>Acholeplasmataceae</taxon>
        <taxon>Candidatus Phytoplasma</taxon>
        <taxon>16SrIX (Pigeon pea witches'-broom group)</taxon>
    </lineage>
</organism>
<dbReference type="GO" id="GO:0005829">
    <property type="term" value="C:cytosol"/>
    <property type="evidence" value="ECO:0007669"/>
    <property type="project" value="TreeGrafter"/>
</dbReference>
<comment type="caution">
    <text evidence="10">The sequence shown here is derived from an EMBL/GenBank/DDBJ whole genome shotgun (WGS) entry which is preliminary data.</text>
</comment>
<keyword evidence="4 7" id="KW-0067">ATP-binding</keyword>
<comment type="subunit">
    <text evidence="7">Monomer.</text>
</comment>
<dbReference type="NCBIfam" id="TIGR00464">
    <property type="entry name" value="gltX_bact"/>
    <property type="match status" value="1"/>
</dbReference>
<evidence type="ECO:0000256" key="7">
    <source>
        <dbReference type="HAMAP-Rule" id="MF_00022"/>
    </source>
</evidence>
<evidence type="ECO:0000256" key="1">
    <source>
        <dbReference type="ARBA" id="ARBA00007894"/>
    </source>
</evidence>
<keyword evidence="11" id="KW-1185">Reference proteome</keyword>